<proteinExistence type="predicted"/>
<dbReference type="Pfam" id="PF13535">
    <property type="entry name" value="ATP-grasp_4"/>
    <property type="match status" value="1"/>
</dbReference>
<dbReference type="Gene3D" id="3.30.470.20">
    <property type="entry name" value="ATP-grasp fold, B domain"/>
    <property type="match status" value="1"/>
</dbReference>
<dbReference type="Gene3D" id="3.40.50.20">
    <property type="match status" value="1"/>
</dbReference>
<dbReference type="Pfam" id="PF18603">
    <property type="entry name" value="LAL_C2"/>
    <property type="match status" value="1"/>
</dbReference>
<keyword evidence="1" id="KW-0436">Ligase</keyword>
<sequence>MRRVLLVAMTTGYQTRAFGEAADRLGVELVLATDRCHQLDDPWRDGAVPVRFHDEPGFLGSITRAASRRPLTGVLGVGDRPALFAALAADALGLRGHPPDAARASGNKLVSRRRMAAAGLPCPWFREAALDVATRRLPSDVQYPCVVKPLTLSGSRGVIRVDDPAILRVALGRLKRLLDRGSLRERRDPADNRVVLEGFIPGREYALEGLMDNGELRVLALFDKPDPLDGPFFEETIYATPSCETEAVQRRIGDGVAAAVRALGLRQGPVHAECRVNGEGVFVLEAAARPIGGLCARALRFRDEEDTVVSFEELLLRDALGEPTRCFRLEAGASAVMMIPIPRAGTYRRVENFAEARGVRGVVDLLLTAKRDQRLEPLPDGGSYLGFIFARSAEPADAVDAVRHAHDTLQFVIDPPIPVL</sequence>
<dbReference type="AlphaFoldDB" id="A0A381VFY8"/>
<dbReference type="PANTHER" id="PTHR43585">
    <property type="entry name" value="FUMIPYRROLE BIOSYNTHESIS PROTEIN C"/>
    <property type="match status" value="1"/>
</dbReference>
<organism evidence="5">
    <name type="scientific">marine metagenome</name>
    <dbReference type="NCBI Taxonomy" id="408172"/>
    <lineage>
        <taxon>unclassified sequences</taxon>
        <taxon>metagenomes</taxon>
        <taxon>ecological metagenomes</taxon>
    </lineage>
</organism>
<dbReference type="InterPro" id="IPR052032">
    <property type="entry name" value="ATP-dep_AA_Ligase"/>
</dbReference>
<name>A0A381VFY8_9ZZZZ</name>
<dbReference type="EMBL" id="UINC01008520">
    <property type="protein sequence ID" value="SVA38323.1"/>
    <property type="molecule type" value="Genomic_DNA"/>
</dbReference>
<dbReference type="GO" id="GO:0016874">
    <property type="term" value="F:ligase activity"/>
    <property type="evidence" value="ECO:0007669"/>
    <property type="project" value="UniProtKB-KW"/>
</dbReference>
<dbReference type="PROSITE" id="PS50975">
    <property type="entry name" value="ATP_GRASP"/>
    <property type="match status" value="1"/>
</dbReference>
<dbReference type="GO" id="GO:0005524">
    <property type="term" value="F:ATP binding"/>
    <property type="evidence" value="ECO:0007669"/>
    <property type="project" value="UniProtKB-KW"/>
</dbReference>
<evidence type="ECO:0000313" key="5">
    <source>
        <dbReference type="EMBL" id="SVA38323.1"/>
    </source>
</evidence>
<dbReference type="InterPro" id="IPR041472">
    <property type="entry name" value="BL00235/CARNS1_N"/>
</dbReference>
<keyword evidence="3" id="KW-0067">ATP-binding</keyword>
<dbReference type="PANTHER" id="PTHR43585:SF2">
    <property type="entry name" value="ATP-GRASP ENZYME FSQD"/>
    <property type="match status" value="1"/>
</dbReference>
<evidence type="ECO:0000259" key="4">
    <source>
        <dbReference type="PROSITE" id="PS50975"/>
    </source>
</evidence>
<feature type="domain" description="ATP-grasp" evidence="4">
    <location>
        <begin position="112"/>
        <end position="320"/>
    </location>
</feature>
<accession>A0A381VFY8</accession>
<evidence type="ECO:0000256" key="2">
    <source>
        <dbReference type="ARBA" id="ARBA00022741"/>
    </source>
</evidence>
<gene>
    <name evidence="5" type="ORF">METZ01_LOCUS91177</name>
</gene>
<dbReference type="InterPro" id="IPR040570">
    <property type="entry name" value="LAL_C2"/>
</dbReference>
<evidence type="ECO:0000256" key="1">
    <source>
        <dbReference type="ARBA" id="ARBA00022598"/>
    </source>
</evidence>
<dbReference type="GO" id="GO:0046872">
    <property type="term" value="F:metal ion binding"/>
    <property type="evidence" value="ECO:0007669"/>
    <property type="project" value="InterPro"/>
</dbReference>
<dbReference type="SUPFAM" id="SSF56059">
    <property type="entry name" value="Glutathione synthetase ATP-binding domain-like"/>
    <property type="match status" value="1"/>
</dbReference>
<dbReference type="Pfam" id="PF18130">
    <property type="entry name" value="ATPgrasp_N"/>
    <property type="match status" value="1"/>
</dbReference>
<protein>
    <recommendedName>
        <fullName evidence="4">ATP-grasp domain-containing protein</fullName>
    </recommendedName>
</protein>
<evidence type="ECO:0000256" key="3">
    <source>
        <dbReference type="ARBA" id="ARBA00022840"/>
    </source>
</evidence>
<dbReference type="InterPro" id="IPR011761">
    <property type="entry name" value="ATP-grasp"/>
</dbReference>
<reference evidence="5" key="1">
    <citation type="submission" date="2018-05" db="EMBL/GenBank/DDBJ databases">
        <authorList>
            <person name="Lanie J.A."/>
            <person name="Ng W.-L."/>
            <person name="Kazmierczak K.M."/>
            <person name="Andrzejewski T.M."/>
            <person name="Davidsen T.M."/>
            <person name="Wayne K.J."/>
            <person name="Tettelin H."/>
            <person name="Glass J.I."/>
            <person name="Rusch D."/>
            <person name="Podicherti R."/>
            <person name="Tsui H.-C.T."/>
            <person name="Winkler M.E."/>
        </authorList>
    </citation>
    <scope>NUCLEOTIDE SEQUENCE</scope>
</reference>
<keyword evidence="2" id="KW-0547">Nucleotide-binding</keyword>